<protein>
    <submittedName>
        <fullName evidence="2">Uncharacterized protein</fullName>
    </submittedName>
</protein>
<evidence type="ECO:0000313" key="2">
    <source>
        <dbReference type="EMBL" id="KAF2687200.1"/>
    </source>
</evidence>
<gene>
    <name evidence="2" type="ORF">K458DRAFT_485464</name>
</gene>
<accession>A0A6G1JAE2</accession>
<feature type="compositionally biased region" description="Low complexity" evidence="1">
    <location>
        <begin position="1"/>
        <end position="15"/>
    </location>
</feature>
<dbReference type="AlphaFoldDB" id="A0A6G1JAE2"/>
<dbReference type="InterPro" id="IPR021858">
    <property type="entry name" value="Fun_TF"/>
</dbReference>
<keyword evidence="3" id="KW-1185">Reference proteome</keyword>
<dbReference type="EMBL" id="MU005575">
    <property type="protein sequence ID" value="KAF2687200.1"/>
    <property type="molecule type" value="Genomic_DNA"/>
</dbReference>
<dbReference type="PANTHER" id="PTHR37540:SF5">
    <property type="entry name" value="TRANSCRIPTION FACTOR DOMAIN-CONTAINING PROTEIN"/>
    <property type="match status" value="1"/>
</dbReference>
<name>A0A6G1JAE2_9PLEO</name>
<dbReference type="OrthoDB" id="5386330at2759"/>
<evidence type="ECO:0000256" key="1">
    <source>
        <dbReference type="SAM" id="MobiDB-lite"/>
    </source>
</evidence>
<feature type="region of interest" description="Disordered" evidence="1">
    <location>
        <begin position="105"/>
        <end position="141"/>
    </location>
</feature>
<feature type="compositionally biased region" description="Low complexity" evidence="1">
    <location>
        <begin position="111"/>
        <end position="131"/>
    </location>
</feature>
<dbReference type="Proteomes" id="UP000799291">
    <property type="component" value="Unassembled WGS sequence"/>
</dbReference>
<proteinExistence type="predicted"/>
<dbReference type="PANTHER" id="PTHR37540">
    <property type="entry name" value="TRANSCRIPTION FACTOR (ACR-2), PUTATIVE-RELATED-RELATED"/>
    <property type="match status" value="1"/>
</dbReference>
<sequence>MMDTSGNKPSGSGSRRSGKKPMQFMFIDSTNHGVNAKPDKAVRSFVMKSARSKKPWSTRQKSPKMGSGADVRSPTEPVLSPTGTHIKAEKASPLNAECSWLEYAPSRRSRSAQSSRSPVSSRALARSLAQPSRPPLSRPATVCNNPRCNGDFCGQPHGEHSALANRNGSDLWFLADFDCSPVRMDGKMRMVIHNFATFYTELFIPLDHHKTLKQSTMKWVRDGMQSTTGAPFIYAALFSGALTPAPGIYDTDRLYYKGQAIRNIQKHLKNPRTRVDDNNITAVFMLLCIEESMAAGSPQGSDEEKETRAHLNGLKMMINHRGGLASLESNPFLQTFIIMHSMAHTVITFERPYTTLVDDTGQVQQYNVPSFRDRPSSARTLRLFQSLNLDSTLLDIIATAIMFVGDLVSASEDPQSPLNPLGLQKHANLLLYRLFDWYKTGEEDRLNERNPVDRSICLALMIFTVIAANTSYDVMVQTAAKKLKASLSQCPLGWGDASDLFMWTAVIGALATHHPLLPKPDFPIFSQYCSRAFTYLGFNASSNTEEVLDRMRKCIWMPKLDKKVKKILVAMGFCLGEEVMETVEYFDDEVSENTNVGLDVNEKGRVVGGLTNGRFFKKSESR</sequence>
<organism evidence="2 3">
    <name type="scientific">Lentithecium fluviatile CBS 122367</name>
    <dbReference type="NCBI Taxonomy" id="1168545"/>
    <lineage>
        <taxon>Eukaryota</taxon>
        <taxon>Fungi</taxon>
        <taxon>Dikarya</taxon>
        <taxon>Ascomycota</taxon>
        <taxon>Pezizomycotina</taxon>
        <taxon>Dothideomycetes</taxon>
        <taxon>Pleosporomycetidae</taxon>
        <taxon>Pleosporales</taxon>
        <taxon>Massarineae</taxon>
        <taxon>Lentitheciaceae</taxon>
        <taxon>Lentithecium</taxon>
    </lineage>
</organism>
<reference evidence="2" key="1">
    <citation type="journal article" date="2020" name="Stud. Mycol.">
        <title>101 Dothideomycetes genomes: a test case for predicting lifestyles and emergence of pathogens.</title>
        <authorList>
            <person name="Haridas S."/>
            <person name="Albert R."/>
            <person name="Binder M."/>
            <person name="Bloem J."/>
            <person name="Labutti K."/>
            <person name="Salamov A."/>
            <person name="Andreopoulos B."/>
            <person name="Baker S."/>
            <person name="Barry K."/>
            <person name="Bills G."/>
            <person name="Bluhm B."/>
            <person name="Cannon C."/>
            <person name="Castanera R."/>
            <person name="Culley D."/>
            <person name="Daum C."/>
            <person name="Ezra D."/>
            <person name="Gonzalez J."/>
            <person name="Henrissat B."/>
            <person name="Kuo A."/>
            <person name="Liang C."/>
            <person name="Lipzen A."/>
            <person name="Lutzoni F."/>
            <person name="Magnuson J."/>
            <person name="Mondo S."/>
            <person name="Nolan M."/>
            <person name="Ohm R."/>
            <person name="Pangilinan J."/>
            <person name="Park H.-J."/>
            <person name="Ramirez L."/>
            <person name="Alfaro M."/>
            <person name="Sun H."/>
            <person name="Tritt A."/>
            <person name="Yoshinaga Y."/>
            <person name="Zwiers L.-H."/>
            <person name="Turgeon B."/>
            <person name="Goodwin S."/>
            <person name="Spatafora J."/>
            <person name="Crous P."/>
            <person name="Grigoriev I."/>
        </authorList>
    </citation>
    <scope>NUCLEOTIDE SEQUENCE</scope>
    <source>
        <strain evidence="2">CBS 122367</strain>
    </source>
</reference>
<feature type="region of interest" description="Disordered" evidence="1">
    <location>
        <begin position="1"/>
        <end position="91"/>
    </location>
</feature>
<evidence type="ECO:0000313" key="3">
    <source>
        <dbReference type="Proteomes" id="UP000799291"/>
    </source>
</evidence>
<dbReference type="Pfam" id="PF11951">
    <property type="entry name" value="Fungal_trans_2"/>
    <property type="match status" value="1"/>
</dbReference>